<dbReference type="InterPro" id="IPR036388">
    <property type="entry name" value="WH-like_DNA-bd_sf"/>
</dbReference>
<dbReference type="Gene3D" id="3.30.450.40">
    <property type="match status" value="1"/>
</dbReference>
<evidence type="ECO:0000256" key="3">
    <source>
        <dbReference type="ARBA" id="ARBA00023015"/>
    </source>
</evidence>
<dbReference type="Gene3D" id="1.10.10.10">
    <property type="entry name" value="Winged helix-like DNA-binding domain superfamily/Winged helix DNA-binding domain"/>
    <property type="match status" value="1"/>
</dbReference>
<dbReference type="InterPro" id="IPR005561">
    <property type="entry name" value="ANTAR"/>
</dbReference>
<dbReference type="PROSITE" id="PS50921">
    <property type="entry name" value="ANTAR"/>
    <property type="match status" value="1"/>
</dbReference>
<dbReference type="InterPro" id="IPR029016">
    <property type="entry name" value="GAF-like_dom_sf"/>
</dbReference>
<dbReference type="SMART" id="SM01012">
    <property type="entry name" value="ANTAR"/>
    <property type="match status" value="1"/>
</dbReference>
<dbReference type="Pfam" id="PF13185">
    <property type="entry name" value="GAF_2"/>
    <property type="match status" value="1"/>
</dbReference>
<evidence type="ECO:0000259" key="5">
    <source>
        <dbReference type="PROSITE" id="PS50921"/>
    </source>
</evidence>
<evidence type="ECO:0000313" key="7">
    <source>
        <dbReference type="Proteomes" id="UP000820669"/>
    </source>
</evidence>
<keyword evidence="3" id="KW-0805">Transcription regulation</keyword>
<dbReference type="InterPro" id="IPR003018">
    <property type="entry name" value="GAF"/>
</dbReference>
<dbReference type="SMART" id="SM00065">
    <property type="entry name" value="GAF"/>
    <property type="match status" value="1"/>
</dbReference>
<organism evidence="6 7">
    <name type="scientific">Pseudonocardia acidicola</name>
    <dbReference type="NCBI Taxonomy" id="2724939"/>
    <lineage>
        <taxon>Bacteria</taxon>
        <taxon>Bacillati</taxon>
        <taxon>Actinomycetota</taxon>
        <taxon>Actinomycetes</taxon>
        <taxon>Pseudonocardiales</taxon>
        <taxon>Pseudonocardiaceae</taxon>
        <taxon>Pseudonocardia</taxon>
    </lineage>
</organism>
<reference evidence="6 7" key="1">
    <citation type="submission" date="2020-04" db="EMBL/GenBank/DDBJ databases">
        <authorList>
            <person name="Klaysubun C."/>
            <person name="Duangmal K."/>
            <person name="Lipun K."/>
        </authorList>
    </citation>
    <scope>NUCLEOTIDE SEQUENCE [LARGE SCALE GENOMIC DNA]</scope>
    <source>
        <strain evidence="6 7">K10HN5</strain>
    </source>
</reference>
<name>A0ABX1S8J4_9PSEU</name>
<dbReference type="InterPro" id="IPR011006">
    <property type="entry name" value="CheY-like_superfamily"/>
</dbReference>
<feature type="domain" description="ANTAR" evidence="5">
    <location>
        <begin position="171"/>
        <end position="232"/>
    </location>
</feature>
<sequence>MSSEQSSRERALARAFVTLADTLVADYDVIDLLHQLTLNCVELLPADAAALLLSDQRGSLQVVSSSDEQAQLVELFQLQTDEGPCLDCFRGSRQVTAPDLRDVTDWPRFSAHTVETGYRSVYALPLRLRSETIGALNLFGIQPGALSADNLRIAQALADVATIGILQERAIRHHEVLAEQLQSALNSRVIIEQAKGVLAERGRLDLARTFDLLRDHARSTNQRLSDVARSVVDGTTTADALLRPVPRGNPA</sequence>
<evidence type="ECO:0000256" key="4">
    <source>
        <dbReference type="ARBA" id="ARBA00023163"/>
    </source>
</evidence>
<dbReference type="RefSeq" id="WP_169380156.1">
    <property type="nucleotide sequence ID" value="NZ_JAAXLA010000006.1"/>
</dbReference>
<keyword evidence="2" id="KW-0418">Kinase</keyword>
<proteinExistence type="predicted"/>
<evidence type="ECO:0000256" key="2">
    <source>
        <dbReference type="ARBA" id="ARBA00022777"/>
    </source>
</evidence>
<dbReference type="EMBL" id="JAAXLA010000006">
    <property type="protein sequence ID" value="NMH96783.1"/>
    <property type="molecule type" value="Genomic_DNA"/>
</dbReference>
<gene>
    <name evidence="6" type="ORF">HF526_05550</name>
</gene>
<evidence type="ECO:0000313" key="6">
    <source>
        <dbReference type="EMBL" id="NMH96783.1"/>
    </source>
</evidence>
<dbReference type="Pfam" id="PF03861">
    <property type="entry name" value="ANTAR"/>
    <property type="match status" value="1"/>
</dbReference>
<keyword evidence="4" id="KW-0804">Transcription</keyword>
<accession>A0ABX1S8J4</accession>
<dbReference type="Proteomes" id="UP000820669">
    <property type="component" value="Unassembled WGS sequence"/>
</dbReference>
<dbReference type="SUPFAM" id="SSF55781">
    <property type="entry name" value="GAF domain-like"/>
    <property type="match status" value="1"/>
</dbReference>
<protein>
    <submittedName>
        <fullName evidence="6">GAF and ANTAR domain-containing protein</fullName>
    </submittedName>
</protein>
<dbReference type="SUPFAM" id="SSF52172">
    <property type="entry name" value="CheY-like"/>
    <property type="match status" value="1"/>
</dbReference>
<comment type="caution">
    <text evidence="6">The sequence shown here is derived from an EMBL/GenBank/DDBJ whole genome shotgun (WGS) entry which is preliminary data.</text>
</comment>
<keyword evidence="7" id="KW-1185">Reference proteome</keyword>
<dbReference type="PIRSF" id="PIRSF036625">
    <property type="entry name" value="GAF_ANTAR"/>
    <property type="match status" value="1"/>
</dbReference>
<evidence type="ECO:0000256" key="1">
    <source>
        <dbReference type="ARBA" id="ARBA00022679"/>
    </source>
</evidence>
<keyword evidence="1" id="KW-0808">Transferase</keyword>
<dbReference type="InterPro" id="IPR012074">
    <property type="entry name" value="GAF_ANTAR"/>
</dbReference>